<organism evidence="3">
    <name type="scientific">Campylobacter sp. CCS1377</name>
    <dbReference type="NCBI Taxonomy" id="3158229"/>
    <lineage>
        <taxon>Bacteria</taxon>
        <taxon>Pseudomonadati</taxon>
        <taxon>Campylobacterota</taxon>
        <taxon>Epsilonproteobacteria</taxon>
        <taxon>Campylobacterales</taxon>
        <taxon>Campylobacteraceae</taxon>
        <taxon>Campylobacter</taxon>
    </lineage>
</organism>
<dbReference type="GO" id="GO:0004222">
    <property type="term" value="F:metalloendopeptidase activity"/>
    <property type="evidence" value="ECO:0007669"/>
    <property type="project" value="TreeGrafter"/>
</dbReference>
<gene>
    <name evidence="3" type="ORF">AAH949_02905</name>
</gene>
<dbReference type="PANTHER" id="PTHR21666">
    <property type="entry name" value="PEPTIDASE-RELATED"/>
    <property type="match status" value="1"/>
</dbReference>
<dbReference type="Pfam" id="PF01551">
    <property type="entry name" value="Peptidase_M23"/>
    <property type="match status" value="1"/>
</dbReference>
<dbReference type="InterPro" id="IPR016047">
    <property type="entry name" value="M23ase_b-sheet_dom"/>
</dbReference>
<sequence>MRIFLLLFACTLIFAQDINLTKGQALFLNFEKQDLLSIQSNGKKINYFNHPKDQNTVTTIIAIPYKRPENKIIQARYKNNKTIEYKILYQEGNYQKERLQVAKSKVAPPKSVQARIKKEFQEANKIYQSYTSKALFNADFIMPLNSTITSDFGKARIFNNTLSSYHSGTDFKAAAGTPIYATNSGIVKIAKDRYYAGKSVVIDHGQGIFSQYYHLEEIKVKVGQSVKKGELIGLSGSSGRVTGPHLHFGILVNNTQVDPLDFIQKFNTLYQ</sequence>
<dbReference type="PANTHER" id="PTHR21666:SF270">
    <property type="entry name" value="MUREIN HYDROLASE ACTIVATOR ENVC"/>
    <property type="match status" value="1"/>
</dbReference>
<evidence type="ECO:0000313" key="3">
    <source>
        <dbReference type="EMBL" id="XBJ29798.1"/>
    </source>
</evidence>
<dbReference type="RefSeq" id="WP_348518928.1">
    <property type="nucleotide sequence ID" value="NZ_CP155620.1"/>
</dbReference>
<evidence type="ECO:0000259" key="2">
    <source>
        <dbReference type="Pfam" id="PF01551"/>
    </source>
</evidence>
<keyword evidence="3" id="KW-0378">Hydrolase</keyword>
<evidence type="ECO:0000256" key="1">
    <source>
        <dbReference type="SAM" id="SignalP"/>
    </source>
</evidence>
<accession>A0AAU7E740</accession>
<reference evidence="3" key="1">
    <citation type="submission" date="2024-05" db="EMBL/GenBank/DDBJ databases">
        <title>Campylobacter coli isolated from environmental waters in Slovenia.</title>
        <authorList>
            <person name="Zautner A.E."/>
            <person name="Bunk B."/>
            <person name="Riedel T."/>
            <person name="Sproeer C."/>
        </authorList>
    </citation>
    <scope>NUCLEOTIDE SEQUENCE</scope>
    <source>
        <strain evidence="3">CCS1377</strain>
    </source>
</reference>
<dbReference type="AlphaFoldDB" id="A0AAU7E740"/>
<dbReference type="EMBL" id="CP155620">
    <property type="protein sequence ID" value="XBJ29798.1"/>
    <property type="molecule type" value="Genomic_DNA"/>
</dbReference>
<keyword evidence="1" id="KW-0732">Signal</keyword>
<dbReference type="InterPro" id="IPR050570">
    <property type="entry name" value="Cell_wall_metabolism_enzyme"/>
</dbReference>
<feature type="domain" description="M23ase beta-sheet core" evidence="2">
    <location>
        <begin position="165"/>
        <end position="259"/>
    </location>
</feature>
<dbReference type="SUPFAM" id="SSF51261">
    <property type="entry name" value="Duplicated hybrid motif"/>
    <property type="match status" value="1"/>
</dbReference>
<dbReference type="EC" id="3.4.-.-" evidence="3"/>
<dbReference type="InterPro" id="IPR011055">
    <property type="entry name" value="Dup_hybrid_motif"/>
</dbReference>
<proteinExistence type="predicted"/>
<dbReference type="Gene3D" id="2.70.70.10">
    <property type="entry name" value="Glucose Permease (Domain IIA)"/>
    <property type="match status" value="1"/>
</dbReference>
<protein>
    <submittedName>
        <fullName evidence="3">M23 family metallopeptidase</fullName>
        <ecNumber evidence="3">3.4.-.-</ecNumber>
    </submittedName>
</protein>
<feature type="chain" id="PRO_5043504259" evidence="1">
    <location>
        <begin position="16"/>
        <end position="271"/>
    </location>
</feature>
<feature type="signal peptide" evidence="1">
    <location>
        <begin position="1"/>
        <end position="15"/>
    </location>
</feature>
<dbReference type="CDD" id="cd12797">
    <property type="entry name" value="M23_peptidase"/>
    <property type="match status" value="1"/>
</dbReference>
<name>A0AAU7E740_9BACT</name>